<dbReference type="InterPro" id="IPR023296">
    <property type="entry name" value="Glyco_hydro_beta-prop_sf"/>
</dbReference>
<evidence type="ECO:0000256" key="2">
    <source>
        <dbReference type="ARBA" id="ARBA00009865"/>
    </source>
</evidence>
<evidence type="ECO:0000256" key="3">
    <source>
        <dbReference type="ARBA" id="ARBA00022801"/>
    </source>
</evidence>
<sequence length="344" mass="37967">MPDTKISPMPAAAYTNPIWNDDFPDPTIIRASDGWYYAYGTQTKRHGAIINMQVARSADLVQWEYLGDALPVKPDWASGTQKLWAPHVSEHAGRYYLYYSAKPDEAEVEGLCLAVATADEPAGPFTDIGAPLYCGPGFLNIDPMAFDDPATGKRLLYWGSGFGPLMVRELAEDRISFAPDRETTILIQPAGAGDLKRYDQLIEGSWVVLRDGWYYLFYSGNNCCGDDAHYGVLVARSRAATGPFETLAEATGNPYAMLLEGNQHWHAPGHNCVVTDSADQDWLAYHAIDPEQPKFDAIDADQGYSRRIMLLDRLEYVGGWPRLVSGGTPSFKPQPAPVAHENIS</sequence>
<keyword evidence="7" id="KW-1185">Reference proteome</keyword>
<evidence type="ECO:0000256" key="4">
    <source>
        <dbReference type="ARBA" id="ARBA00023295"/>
    </source>
</evidence>
<name>A0ABY4G7N2_9BACT</name>
<keyword evidence="3 5" id="KW-0378">Hydrolase</keyword>
<evidence type="ECO:0000256" key="5">
    <source>
        <dbReference type="RuleBase" id="RU361187"/>
    </source>
</evidence>
<gene>
    <name evidence="6" type="ORF">MUN86_03085</name>
</gene>
<evidence type="ECO:0000256" key="1">
    <source>
        <dbReference type="ARBA" id="ARBA00004834"/>
    </source>
</evidence>
<dbReference type="PANTHER" id="PTHR43301">
    <property type="entry name" value="ARABINAN ENDO-1,5-ALPHA-L-ARABINOSIDASE"/>
    <property type="match status" value="1"/>
</dbReference>
<comment type="similarity">
    <text evidence="2 5">Belongs to the glycosyl hydrolase 43 family.</text>
</comment>
<dbReference type="Gene3D" id="2.115.10.20">
    <property type="entry name" value="Glycosyl hydrolase domain, family 43"/>
    <property type="match status" value="1"/>
</dbReference>
<dbReference type="EMBL" id="CP095061">
    <property type="protein sequence ID" value="UOQ66914.1"/>
    <property type="molecule type" value="Genomic_DNA"/>
</dbReference>
<dbReference type="InterPro" id="IPR006710">
    <property type="entry name" value="Glyco_hydro_43"/>
</dbReference>
<dbReference type="InterPro" id="IPR050727">
    <property type="entry name" value="GH43_arabinanases"/>
</dbReference>
<dbReference type="Proteomes" id="UP000830401">
    <property type="component" value="Chromosome"/>
</dbReference>
<reference evidence="6" key="1">
    <citation type="submission" date="2022-04" db="EMBL/GenBank/DDBJ databases">
        <title>Hymenobacter sp. isolated from the air.</title>
        <authorList>
            <person name="Won M."/>
            <person name="Lee C.-M."/>
            <person name="Woen H.-Y."/>
            <person name="Kwon S.-W."/>
        </authorList>
    </citation>
    <scope>NUCLEOTIDE SEQUENCE</scope>
    <source>
        <strain evidence="6">5420S-77</strain>
    </source>
</reference>
<proteinExistence type="inferred from homology"/>
<dbReference type="SUPFAM" id="SSF75005">
    <property type="entry name" value="Arabinanase/levansucrase/invertase"/>
    <property type="match status" value="1"/>
</dbReference>
<dbReference type="CDD" id="cd08999">
    <property type="entry name" value="GH43_ABN-like"/>
    <property type="match status" value="1"/>
</dbReference>
<dbReference type="RefSeq" id="WP_245121598.1">
    <property type="nucleotide sequence ID" value="NZ_CP095061.1"/>
</dbReference>
<dbReference type="Pfam" id="PF04616">
    <property type="entry name" value="Glyco_hydro_43"/>
    <property type="match status" value="1"/>
</dbReference>
<accession>A0ABY4G7N2</accession>
<organism evidence="6 7">
    <name type="scientific">Hymenobacter volaticus</name>
    <dbReference type="NCBI Taxonomy" id="2932254"/>
    <lineage>
        <taxon>Bacteria</taxon>
        <taxon>Pseudomonadati</taxon>
        <taxon>Bacteroidota</taxon>
        <taxon>Cytophagia</taxon>
        <taxon>Cytophagales</taxon>
        <taxon>Hymenobacteraceae</taxon>
        <taxon>Hymenobacter</taxon>
    </lineage>
</organism>
<evidence type="ECO:0000313" key="7">
    <source>
        <dbReference type="Proteomes" id="UP000830401"/>
    </source>
</evidence>
<comment type="pathway">
    <text evidence="1">Glycan metabolism; L-arabinan degradation.</text>
</comment>
<keyword evidence="4 5" id="KW-0326">Glycosidase</keyword>
<protein>
    <submittedName>
        <fullName evidence="6">Glycoside hydrolase family 43 protein</fullName>
    </submittedName>
</protein>
<dbReference type="GO" id="GO:0016787">
    <property type="term" value="F:hydrolase activity"/>
    <property type="evidence" value="ECO:0007669"/>
    <property type="project" value="UniProtKB-KW"/>
</dbReference>
<evidence type="ECO:0000313" key="6">
    <source>
        <dbReference type="EMBL" id="UOQ66914.1"/>
    </source>
</evidence>
<dbReference type="PANTHER" id="PTHR43301:SF3">
    <property type="entry name" value="ARABINAN ENDO-1,5-ALPHA-L-ARABINOSIDASE A-RELATED"/>
    <property type="match status" value="1"/>
</dbReference>